<dbReference type="InterPro" id="IPR010730">
    <property type="entry name" value="HET"/>
</dbReference>
<dbReference type="Pfam" id="PF00069">
    <property type="entry name" value="Pkinase"/>
    <property type="match status" value="1"/>
</dbReference>
<dbReference type="PROSITE" id="PS50011">
    <property type="entry name" value="PROTEIN_KINASE_DOM"/>
    <property type="match status" value="1"/>
</dbReference>
<evidence type="ECO:0000313" key="4">
    <source>
        <dbReference type="Proteomes" id="UP000613401"/>
    </source>
</evidence>
<feature type="domain" description="Protein kinase" evidence="2">
    <location>
        <begin position="172"/>
        <end position="468"/>
    </location>
</feature>
<dbReference type="AlphaFoldDB" id="A0A8H4FKS1"/>
<reference evidence="3" key="2">
    <citation type="submission" date="2020-03" db="EMBL/GenBank/DDBJ databases">
        <authorList>
            <person name="Fu F.-F."/>
            <person name="Chen J."/>
        </authorList>
    </citation>
    <scope>NUCLEOTIDE SEQUENCE</scope>
    <source>
        <strain evidence="3">Lc1</strain>
    </source>
</reference>
<keyword evidence="3" id="KW-0418">Kinase</keyword>
<feature type="coiled-coil region" evidence="1">
    <location>
        <begin position="848"/>
        <end position="875"/>
    </location>
</feature>
<dbReference type="GO" id="GO:0005524">
    <property type="term" value="F:ATP binding"/>
    <property type="evidence" value="ECO:0007669"/>
    <property type="project" value="InterPro"/>
</dbReference>
<protein>
    <submittedName>
        <fullName evidence="3">Cyclin-dependent kinase 8</fullName>
    </submittedName>
</protein>
<accession>A0A8H4FKS1</accession>
<keyword evidence="3" id="KW-0808">Transferase</keyword>
<dbReference type="PANTHER" id="PTHR33112">
    <property type="entry name" value="DOMAIN PROTEIN, PUTATIVE-RELATED"/>
    <property type="match status" value="1"/>
</dbReference>
<dbReference type="SMART" id="SM00220">
    <property type="entry name" value="S_TKc"/>
    <property type="match status" value="1"/>
</dbReference>
<dbReference type="RefSeq" id="XP_045265097.1">
    <property type="nucleotide sequence ID" value="XM_045413463.1"/>
</dbReference>
<evidence type="ECO:0000313" key="3">
    <source>
        <dbReference type="EMBL" id="KAF3805938.1"/>
    </source>
</evidence>
<dbReference type="Pfam" id="PF06985">
    <property type="entry name" value="HET"/>
    <property type="match status" value="1"/>
</dbReference>
<dbReference type="Proteomes" id="UP000613401">
    <property type="component" value="Unassembled WGS sequence"/>
</dbReference>
<keyword evidence="4" id="KW-1185">Reference proteome</keyword>
<evidence type="ECO:0000256" key="1">
    <source>
        <dbReference type="SAM" id="Coils"/>
    </source>
</evidence>
<organism evidence="3 4">
    <name type="scientific">Colletotrichum gloeosporioides</name>
    <name type="common">Anthracnose fungus</name>
    <name type="synonym">Glomerella cingulata</name>
    <dbReference type="NCBI Taxonomy" id="474922"/>
    <lineage>
        <taxon>Eukaryota</taxon>
        <taxon>Fungi</taxon>
        <taxon>Dikarya</taxon>
        <taxon>Ascomycota</taxon>
        <taxon>Pezizomycotina</taxon>
        <taxon>Sordariomycetes</taxon>
        <taxon>Hypocreomycetidae</taxon>
        <taxon>Glomerellales</taxon>
        <taxon>Glomerellaceae</taxon>
        <taxon>Colletotrichum</taxon>
        <taxon>Colletotrichum gloeosporioides species complex</taxon>
    </lineage>
</organism>
<reference evidence="3" key="1">
    <citation type="journal article" date="2020" name="Phytopathology">
        <title>Genome sequence and comparative analysis of Colletotrichum gloeosporioides isolated from Liriodendron leaves.</title>
        <authorList>
            <person name="Fu F.F."/>
            <person name="Hao Z."/>
            <person name="Wang P."/>
            <person name="Lu Y."/>
            <person name="Xue L.J."/>
            <person name="Wei G."/>
            <person name="Tian Y."/>
            <person name="Baishi H."/>
            <person name="Xu H."/>
            <person name="Shi J."/>
            <person name="Cheng T."/>
            <person name="Wang G."/>
            <person name="Yi Y."/>
            <person name="Chen J."/>
        </authorList>
    </citation>
    <scope>NUCLEOTIDE SEQUENCE</scope>
    <source>
        <strain evidence="3">Lc1</strain>
    </source>
</reference>
<evidence type="ECO:0000259" key="2">
    <source>
        <dbReference type="PROSITE" id="PS50011"/>
    </source>
</evidence>
<dbReference type="PANTHER" id="PTHR33112:SF10">
    <property type="entry name" value="TOL"/>
    <property type="match status" value="1"/>
</dbReference>
<dbReference type="EMBL" id="WVTB01000038">
    <property type="protein sequence ID" value="KAF3805938.1"/>
    <property type="molecule type" value="Genomic_DNA"/>
</dbReference>
<dbReference type="CDD" id="cd00180">
    <property type="entry name" value="PKc"/>
    <property type="match status" value="1"/>
</dbReference>
<dbReference type="SUPFAM" id="SSF56112">
    <property type="entry name" value="Protein kinase-like (PK-like)"/>
    <property type="match status" value="1"/>
</dbReference>
<name>A0A8H4FKS1_COLGL</name>
<dbReference type="InterPro" id="IPR011009">
    <property type="entry name" value="Kinase-like_dom_sf"/>
</dbReference>
<comment type="caution">
    <text evidence="3">The sequence shown here is derived from an EMBL/GenBank/DDBJ whole genome shotgun (WGS) entry which is preliminary data.</text>
</comment>
<dbReference type="GeneID" id="69020728"/>
<dbReference type="Gene3D" id="1.10.510.10">
    <property type="entry name" value="Transferase(Phosphotransferase) domain 1"/>
    <property type="match status" value="1"/>
</dbReference>
<keyword evidence="1" id="KW-0175">Coiled coil</keyword>
<sequence length="941" mass="107926">MDIEDEIRGRIKKTEDSKTFLPNDAIDELTAQDHVRNYLQANYEYLSNEANIDSLVRYVTDKRNPAKRVFLILVYCGHVQHLFSLQQDGFHDADLPIETTWKKPIKRYSVYTKMSPQSQESGQKLWDCFSTWKDKRDVEAFDEKQWCFMAPVFEANVFDYHLSPNCPIPIMDKTTSTQKVGYSGVVIRVTIHQAHIQAEYRGQQIASKQMHPDMKLYYEQESKALRIIHDLKHPHLIQPLAAYTRGGQCGFFFPWANGGTLEDYWKSSPRPEGDSEIQWVLNQLCGLCGATEALHQKNCRHTDLKPANILRFIEGELPGRLRIADVGLAKIHQNETTKREELNIITSAKTSTKRYEAPELQQKLEQISRVFDVWSLGCVFLEFLVWTCYGSRKLIEFLNSNAPFWEVSAGKYQRSTRVNRQIEDIRAQLALYGGATALKRCLDFVAKRMLVPAYKDRADASEACHDEFQTTLLKEWVRVCDKHHDHPFEPEPKLPTRVLDVGTKGQPNLRLRCSEGSTSGKYIALSHCWGNTQCFKTLKSNITNLETCIEFEELPKTFKDAIEVTRVLGFRYLWIDSLCIVQDDPLDWKLEAVSMEHVFSSASITIAASSAKSSSEGFLNSRGKQLPFLTIQTPSGRTVFIRKSIDNFRRDVEGSVLNQRGWVLQERALARRTIHFTSTQVYWECGRGIHCETMMKLVNPKAAFLGDSDFPNSALAYFKGARIRLFQNLYQIYSTLGFSHMSDRPMAIRGLEERLLKTFNTKGGFGVFERYLHRSLLWQRQEGSTLIPITGVMNTHIPSWSWMSHSGPISFLNAPFDRVDWNENIHSPFNSKSGRKQHWKAGQDDVIAHVLRCRLRNLRENVQDLEQKITFDRKLRTSKEALTCIVLGTEKPTGSKEDIQHYVLVLKPVAPGVSGQYMRAGIGRLLSNDMSNEEGVEVDVF</sequence>
<dbReference type="GO" id="GO:0004672">
    <property type="term" value="F:protein kinase activity"/>
    <property type="evidence" value="ECO:0007669"/>
    <property type="project" value="InterPro"/>
</dbReference>
<proteinExistence type="predicted"/>
<dbReference type="InterPro" id="IPR000719">
    <property type="entry name" value="Prot_kinase_dom"/>
</dbReference>
<gene>
    <name evidence="3" type="ORF">GCG54_00013612</name>
</gene>